<evidence type="ECO:0000256" key="10">
    <source>
        <dbReference type="SAM" id="Phobius"/>
    </source>
</evidence>
<dbReference type="GO" id="GO:0005524">
    <property type="term" value="F:ATP binding"/>
    <property type="evidence" value="ECO:0007669"/>
    <property type="project" value="UniProtKB-KW"/>
</dbReference>
<keyword evidence="7" id="KW-0067">ATP-binding</keyword>
<dbReference type="GO" id="GO:0005319">
    <property type="term" value="F:lipid transporter activity"/>
    <property type="evidence" value="ECO:0007669"/>
    <property type="project" value="TreeGrafter"/>
</dbReference>
<dbReference type="SMART" id="SM00382">
    <property type="entry name" value="AAA"/>
    <property type="match status" value="2"/>
</dbReference>
<dbReference type="InterPro" id="IPR013525">
    <property type="entry name" value="ABC2_TM"/>
</dbReference>
<accession>A0A9P9DE58</accession>
<evidence type="ECO:0000256" key="9">
    <source>
        <dbReference type="ARBA" id="ARBA00023136"/>
    </source>
</evidence>
<evidence type="ECO:0000313" key="12">
    <source>
        <dbReference type="EMBL" id="KAH7117561.1"/>
    </source>
</evidence>
<dbReference type="PROSITE" id="PS50893">
    <property type="entry name" value="ABC_TRANSPORTER_2"/>
    <property type="match status" value="2"/>
</dbReference>
<comment type="similarity">
    <text evidence="2">Belongs to the ABC transporter superfamily. ABCA family.</text>
</comment>
<feature type="transmembrane region" description="Helical" evidence="10">
    <location>
        <begin position="375"/>
        <end position="397"/>
    </location>
</feature>
<dbReference type="Pfam" id="PF12698">
    <property type="entry name" value="ABC2_membrane_3"/>
    <property type="match status" value="2"/>
</dbReference>
<feature type="transmembrane region" description="Helical" evidence="10">
    <location>
        <begin position="1165"/>
        <end position="1190"/>
    </location>
</feature>
<evidence type="ECO:0000313" key="13">
    <source>
        <dbReference type="Proteomes" id="UP000700596"/>
    </source>
</evidence>
<feature type="transmembrane region" description="Helical" evidence="10">
    <location>
        <begin position="422"/>
        <end position="443"/>
    </location>
</feature>
<feature type="transmembrane region" description="Helical" evidence="10">
    <location>
        <begin position="823"/>
        <end position="844"/>
    </location>
</feature>
<dbReference type="GO" id="GO:0140359">
    <property type="term" value="F:ABC-type transporter activity"/>
    <property type="evidence" value="ECO:0007669"/>
    <property type="project" value="InterPro"/>
</dbReference>
<dbReference type="InterPro" id="IPR026082">
    <property type="entry name" value="ABCA"/>
</dbReference>
<comment type="caution">
    <text evidence="12">The sequence shown here is derived from an EMBL/GenBank/DDBJ whole genome shotgun (WGS) entry which is preliminary data.</text>
</comment>
<dbReference type="Pfam" id="PF00005">
    <property type="entry name" value="ABC_tran"/>
    <property type="match status" value="2"/>
</dbReference>
<evidence type="ECO:0000256" key="4">
    <source>
        <dbReference type="ARBA" id="ARBA00022692"/>
    </source>
</evidence>
<dbReference type="PANTHER" id="PTHR19229">
    <property type="entry name" value="ATP-BINDING CASSETTE TRANSPORTER SUBFAMILY A ABCA"/>
    <property type="match status" value="1"/>
</dbReference>
<dbReference type="InterPro" id="IPR003439">
    <property type="entry name" value="ABC_transporter-like_ATP-bd"/>
</dbReference>
<name>A0A9P9DE58_9PLEO</name>
<feature type="transmembrane region" description="Helical" evidence="10">
    <location>
        <begin position="1062"/>
        <end position="1087"/>
    </location>
</feature>
<feature type="transmembrane region" description="Helical" evidence="10">
    <location>
        <begin position="230"/>
        <end position="253"/>
    </location>
</feature>
<reference evidence="12" key="1">
    <citation type="journal article" date="2021" name="Nat. Commun.">
        <title>Genetic determinants of endophytism in the Arabidopsis root mycobiome.</title>
        <authorList>
            <person name="Mesny F."/>
            <person name="Miyauchi S."/>
            <person name="Thiergart T."/>
            <person name="Pickel B."/>
            <person name="Atanasova L."/>
            <person name="Karlsson M."/>
            <person name="Huettel B."/>
            <person name="Barry K.W."/>
            <person name="Haridas S."/>
            <person name="Chen C."/>
            <person name="Bauer D."/>
            <person name="Andreopoulos W."/>
            <person name="Pangilinan J."/>
            <person name="LaButti K."/>
            <person name="Riley R."/>
            <person name="Lipzen A."/>
            <person name="Clum A."/>
            <person name="Drula E."/>
            <person name="Henrissat B."/>
            <person name="Kohler A."/>
            <person name="Grigoriev I.V."/>
            <person name="Martin F.M."/>
            <person name="Hacquard S."/>
        </authorList>
    </citation>
    <scope>NUCLEOTIDE SEQUENCE</scope>
    <source>
        <strain evidence="12">MPI-CAGE-CH-0243</strain>
    </source>
</reference>
<feature type="transmembrane region" description="Helical" evidence="10">
    <location>
        <begin position="287"/>
        <end position="308"/>
    </location>
</feature>
<evidence type="ECO:0000256" key="2">
    <source>
        <dbReference type="ARBA" id="ARBA00008869"/>
    </source>
</evidence>
<dbReference type="Proteomes" id="UP000700596">
    <property type="component" value="Unassembled WGS sequence"/>
</dbReference>
<protein>
    <recommendedName>
        <fullName evidence="11">ABC transporter domain-containing protein</fullName>
    </recommendedName>
</protein>
<sequence>MKLLRLQLLALIRKNLLLLCARRSITTFIRAIAIPLVVVLVVGYSKNFFASSAYWGVSAPHTIRTLKQGLAASSGHGAVGFVHNGMRGGSVESVIDSLAMTVVEAGKTAIIMDSTTDLAQQCSSGGRGRSNCYGAIVFHSSPDQGTNISAKGMWNYTIRGDRTADSGSVDIRNDKNGPEVYLLPLQQAVDREIIKRSMSGNASALPEKLQNILYTSQPHKVLTDDRKSNYLSLCIHVFGAIFAFAMIGIVYHMTSYVATERELGMSSLIDTMIPGGSSERARLLRLISTYISFAIIYLPGWIAVGIVLSKVVFPATSHNIPIGYVIISGFAFTSFSLFGASFFKKAQLSGSIMVVIVLVFAILPQVLWEQTKAQVAVFSLIFPSANFTCFISGLAIWESVEKRVVLSDRIPDEEESEWRVRLYLHMVFLVVQIVLYPILAFFVEKLLFSTASSCRKFAVPVNAQAPTVTLTNFSKIYKPQFFSRIFKRRKDVLAVDEMSFNAYPGQILCLLGPNGSGKSTTLNCISGDTKVTSGNITIDPTGGLGYAPQANVIWPELTVEEHIRIFSDLKCIRSINEEVIAELVNSCDLADKLPAKASTLSGGQKRKLQMAMMFAGGSAVCCVDEVSTGLDPISRRRIWEILLAERAYRTIIMTTHFLDEADYLADNIAIMYKGSLKAEGTAATLKNCYGNGYTIKVPRNVDLDIAISGPVEKESSRHQMLFRVATAPLAAEVVSQLERNNIHDYQVSGPTMEELFLKATGDTLITPNEKTSAGQTENEEAHGAPVMINMGEHYDLTDGKPISAFKQWWILFCKRFRILRRRYMPYIVILAFAIAGAGVARLLIASFRKPMTCPADGGMKYDSSYRQDFGDRASSRPKYLFGPSSMFDDQKMETIVKAYSPAYYQQYSRYYQMGYANVTDLKSKFTVVDTLEEFSRQIRESQDGKGDGAGGSRYRNYGYVDIDGGIWLGDTPTVVANAGWASYVSGLFSAMNMMLSNVPISTGFASFAYEQIPPVYDFKPLTFIIYYGLIMACYPAFFALYPTNERISNVRSMQYSNGIRPLPLWLSHLAFDAIFILTIAAVGTGLLSAATPVWFGLGYVFFVLFLYGIVSALVAYLISMFAKSSVTAWFMCALGQVVLFFAYFGGLIGVNSSTTYTTLATTNDALFFGLGIISPVVSLERAMLIGLGQFATLCQSHSANSIYLYGGPILYLILQIIILFTILLWCDSSFILPSFRRRPLPHSPVQSSDSDLPPSLLIHSATKRFSKNLAVSDVSFTVSPSQIFALLGPNGAGKSTLISLIRGDIAPSSPDTQIAIGGHSILTSPVAARSHLGVCPQFDSADVLTVSETLAFYAKIRGVQDPAHNIATVLSACGLEAYTNALAQTLSGGTKRKLSLAVALIGNPSVLVLDEPSSALDASAKRSMWRTLQAVSKGRAVVLTTHSMEEADALADRIGIVSGKMLALGTREEVKARAGDAYHVHLVAKSAPRTSEEELEGIKRFVLTHWEGAKIGRETQGGQVRVEIQTGGKGAKGMMGIIEVLEREKEGLGVEFYSVGRATLDEVFEKVVKGGIAVDGGGEV</sequence>
<feature type="transmembrane region" description="Helical" evidence="10">
    <location>
        <begin position="1023"/>
        <end position="1041"/>
    </location>
</feature>
<evidence type="ECO:0000256" key="5">
    <source>
        <dbReference type="ARBA" id="ARBA00022737"/>
    </source>
</evidence>
<evidence type="ECO:0000256" key="7">
    <source>
        <dbReference type="ARBA" id="ARBA00022840"/>
    </source>
</evidence>
<keyword evidence="9 10" id="KW-0472">Membrane</keyword>
<dbReference type="PANTHER" id="PTHR19229:SF36">
    <property type="entry name" value="ATP-BINDING CASSETTE SUB-FAMILY A MEMBER 2"/>
    <property type="match status" value="1"/>
</dbReference>
<keyword evidence="8 10" id="KW-1133">Transmembrane helix</keyword>
<dbReference type="Gene3D" id="3.40.50.300">
    <property type="entry name" value="P-loop containing nucleotide triphosphate hydrolases"/>
    <property type="match status" value="2"/>
</dbReference>
<evidence type="ECO:0000256" key="6">
    <source>
        <dbReference type="ARBA" id="ARBA00022741"/>
    </source>
</evidence>
<dbReference type="OrthoDB" id="8061355at2759"/>
<evidence type="ECO:0000256" key="1">
    <source>
        <dbReference type="ARBA" id="ARBA00004141"/>
    </source>
</evidence>
<dbReference type="SUPFAM" id="SSF52540">
    <property type="entry name" value="P-loop containing nucleoside triphosphate hydrolases"/>
    <property type="match status" value="2"/>
</dbReference>
<dbReference type="CDD" id="cd03263">
    <property type="entry name" value="ABC_subfamily_A"/>
    <property type="match status" value="2"/>
</dbReference>
<proteinExistence type="inferred from homology"/>
<dbReference type="GO" id="GO:0016887">
    <property type="term" value="F:ATP hydrolysis activity"/>
    <property type="evidence" value="ECO:0007669"/>
    <property type="project" value="InterPro"/>
</dbReference>
<feature type="transmembrane region" description="Helical" evidence="10">
    <location>
        <begin position="1202"/>
        <end position="1225"/>
    </location>
</feature>
<dbReference type="InterPro" id="IPR017871">
    <property type="entry name" value="ABC_transporter-like_CS"/>
</dbReference>
<dbReference type="GO" id="GO:0016020">
    <property type="term" value="C:membrane"/>
    <property type="evidence" value="ECO:0007669"/>
    <property type="project" value="UniProtKB-SubCell"/>
</dbReference>
<feature type="transmembrane region" description="Helical" evidence="10">
    <location>
        <begin position="348"/>
        <end position="368"/>
    </location>
</feature>
<evidence type="ECO:0000256" key="3">
    <source>
        <dbReference type="ARBA" id="ARBA00022448"/>
    </source>
</evidence>
<organism evidence="12 13">
    <name type="scientific">Dendryphion nanum</name>
    <dbReference type="NCBI Taxonomy" id="256645"/>
    <lineage>
        <taxon>Eukaryota</taxon>
        <taxon>Fungi</taxon>
        <taxon>Dikarya</taxon>
        <taxon>Ascomycota</taxon>
        <taxon>Pezizomycotina</taxon>
        <taxon>Dothideomycetes</taxon>
        <taxon>Pleosporomycetidae</taxon>
        <taxon>Pleosporales</taxon>
        <taxon>Torulaceae</taxon>
        <taxon>Dendryphion</taxon>
    </lineage>
</organism>
<comment type="subcellular location">
    <subcellularLocation>
        <location evidence="1">Membrane</location>
        <topology evidence="1">Multi-pass membrane protein</topology>
    </subcellularLocation>
</comment>
<dbReference type="InterPro" id="IPR003593">
    <property type="entry name" value="AAA+_ATPase"/>
</dbReference>
<keyword evidence="4 10" id="KW-0812">Transmembrane</keyword>
<evidence type="ECO:0000256" key="8">
    <source>
        <dbReference type="ARBA" id="ARBA00022989"/>
    </source>
</evidence>
<keyword evidence="13" id="KW-1185">Reference proteome</keyword>
<feature type="transmembrane region" description="Helical" evidence="10">
    <location>
        <begin position="320"/>
        <end position="342"/>
    </location>
</feature>
<dbReference type="EMBL" id="JAGMWT010000013">
    <property type="protein sequence ID" value="KAH7117561.1"/>
    <property type="molecule type" value="Genomic_DNA"/>
</dbReference>
<gene>
    <name evidence="12" type="ORF">B0J11DRAFT_591860</name>
</gene>
<feature type="transmembrane region" description="Helical" evidence="10">
    <location>
        <begin position="25"/>
        <end position="44"/>
    </location>
</feature>
<keyword evidence="3" id="KW-0813">Transport</keyword>
<dbReference type="PROSITE" id="PS00211">
    <property type="entry name" value="ABC_TRANSPORTER_1"/>
    <property type="match status" value="1"/>
</dbReference>
<evidence type="ECO:0000259" key="11">
    <source>
        <dbReference type="PROSITE" id="PS50893"/>
    </source>
</evidence>
<feature type="transmembrane region" description="Helical" evidence="10">
    <location>
        <begin position="1093"/>
        <end position="1119"/>
    </location>
</feature>
<dbReference type="InterPro" id="IPR027417">
    <property type="entry name" value="P-loop_NTPase"/>
</dbReference>
<keyword evidence="5" id="KW-0677">Repeat</keyword>
<keyword evidence="6" id="KW-0547">Nucleotide-binding</keyword>
<feature type="domain" description="ABC transporter" evidence="11">
    <location>
        <begin position="468"/>
        <end position="698"/>
    </location>
</feature>
<feature type="transmembrane region" description="Helical" evidence="10">
    <location>
        <begin position="1126"/>
        <end position="1145"/>
    </location>
</feature>
<feature type="domain" description="ABC transporter" evidence="11">
    <location>
        <begin position="1256"/>
        <end position="1483"/>
    </location>
</feature>